<protein>
    <submittedName>
        <fullName evidence="1">Uncharacterized protein</fullName>
    </submittedName>
</protein>
<reference evidence="1" key="2">
    <citation type="journal article" date="2022" name="Res Sq">
        <title>Comparative Genomics Reveals Insights into the Divergent Evolution of Astigmatic Mites and Household Pest Adaptations.</title>
        <authorList>
            <person name="Xiong Q."/>
            <person name="Wan A.T.-Y."/>
            <person name="Liu X.-Y."/>
            <person name="Fung C.S.-H."/>
            <person name="Xiao X."/>
            <person name="Malainual N."/>
            <person name="Hou J."/>
            <person name="Wang L."/>
            <person name="Wang M."/>
            <person name="Yang K."/>
            <person name="Cui Y."/>
            <person name="Leung E."/>
            <person name="Nong W."/>
            <person name="Shin S.-K."/>
            <person name="Au S."/>
            <person name="Jeong K.Y."/>
            <person name="Chew F.T."/>
            <person name="Hui J."/>
            <person name="Leung T.F."/>
            <person name="Tungtrongchitr A."/>
            <person name="Zhong N."/>
            <person name="Liu Z."/>
            <person name="Tsui S."/>
        </authorList>
    </citation>
    <scope>NUCLEOTIDE SEQUENCE</scope>
    <source>
        <strain evidence="1">Derf</strain>
        <tissue evidence="1">Whole organism</tissue>
    </source>
</reference>
<organism evidence="1 2">
    <name type="scientific">Dermatophagoides farinae</name>
    <name type="common">American house dust mite</name>
    <dbReference type="NCBI Taxonomy" id="6954"/>
    <lineage>
        <taxon>Eukaryota</taxon>
        <taxon>Metazoa</taxon>
        <taxon>Ecdysozoa</taxon>
        <taxon>Arthropoda</taxon>
        <taxon>Chelicerata</taxon>
        <taxon>Arachnida</taxon>
        <taxon>Acari</taxon>
        <taxon>Acariformes</taxon>
        <taxon>Sarcoptiformes</taxon>
        <taxon>Astigmata</taxon>
        <taxon>Psoroptidia</taxon>
        <taxon>Analgoidea</taxon>
        <taxon>Pyroglyphidae</taxon>
        <taxon>Dermatophagoidinae</taxon>
        <taxon>Dermatophagoides</taxon>
    </lineage>
</organism>
<dbReference type="Proteomes" id="UP000790347">
    <property type="component" value="Unassembled WGS sequence"/>
</dbReference>
<comment type="caution">
    <text evidence="1">The sequence shown here is derived from an EMBL/GenBank/DDBJ whole genome shotgun (WGS) entry which is preliminary data.</text>
</comment>
<reference evidence="1" key="1">
    <citation type="submission" date="2013-05" db="EMBL/GenBank/DDBJ databases">
        <authorList>
            <person name="Yim A.K.Y."/>
            <person name="Chan T.F."/>
            <person name="Ji K.M."/>
            <person name="Liu X.Y."/>
            <person name="Zhou J.W."/>
            <person name="Li R.Q."/>
            <person name="Yang K.Y."/>
            <person name="Li J."/>
            <person name="Li M."/>
            <person name="Law P.T.W."/>
            <person name="Wu Y.L."/>
            <person name="Cai Z.L."/>
            <person name="Qin H."/>
            <person name="Bao Y."/>
            <person name="Leung R.K.K."/>
            <person name="Ng P.K.S."/>
            <person name="Zou J."/>
            <person name="Zhong X.J."/>
            <person name="Ran P.X."/>
            <person name="Zhong N.S."/>
            <person name="Liu Z.G."/>
            <person name="Tsui S.K.W."/>
        </authorList>
    </citation>
    <scope>NUCLEOTIDE SEQUENCE</scope>
    <source>
        <strain evidence="1">Derf</strain>
        <tissue evidence="1">Whole organism</tissue>
    </source>
</reference>
<name>A0A922HT97_DERFA</name>
<accession>A0A922HT97</accession>
<dbReference type="AlphaFoldDB" id="A0A922HT97"/>
<sequence length="66" mass="7676">MDYSHHCFPDPEANKLQIWFEIRSICLGLELLSNSHFIRREEKITADASCILVAAKHCNCHIIHKK</sequence>
<evidence type="ECO:0000313" key="2">
    <source>
        <dbReference type="Proteomes" id="UP000790347"/>
    </source>
</evidence>
<keyword evidence="2" id="KW-1185">Reference proteome</keyword>
<evidence type="ECO:0000313" key="1">
    <source>
        <dbReference type="EMBL" id="KAH9506821.1"/>
    </source>
</evidence>
<dbReference type="EMBL" id="ASGP02000005">
    <property type="protein sequence ID" value="KAH9506821.1"/>
    <property type="molecule type" value="Genomic_DNA"/>
</dbReference>
<proteinExistence type="predicted"/>
<gene>
    <name evidence="1" type="ORF">DERF_011534</name>
</gene>